<sequence length="505" mass="56309" precursor="true">MKLMTTIASTLGLLIGLTATAVCNAQVPKLKMTTPIPPGIATPDKLETRLGALRLVDGVPDKETIQKVYDNLDFQRGVQAYLNSIQIASMYGMRKGILEFGPANTTALLFENLMDSKALWLTPNTVNIYMTTWLELKDEPMVIETPPNVLGIIDDHWFHYVTDFGNVGPDKGKGGKFLILPPGYKGDVPDGYYVARTNTYGNWVIWRGFQVDGDTAPAVKTTKEIFKIYPLSQKDNPPTMKFVNMSGRFNNTIHRMDFGIYEEINEVVQAEPSEGQSPELLGMLASIGIKKGQPFQPNARMKKILTEAADVAAATVRAIAAAPREELFYYYPGESYWVNAFPGGSYEFVEDGAVMLDARAFFHFYATGITPAMTRKMVGKGSQYAVSYKDAEGNALDGSKTYKVHLPPNVPAKDFWSFTLYDNQTRAMLQTDQRFPGVASVDKGVQQNADGSFDVYFGPKAPVGKENNWIQTVRGKGWNMLFRLYGPLDPWFDRTWRPGDPERVE</sequence>
<dbReference type="InterPro" id="IPR010621">
    <property type="entry name" value="DUF1214"/>
</dbReference>
<evidence type="ECO:0008006" key="6">
    <source>
        <dbReference type="Google" id="ProtNLM"/>
    </source>
</evidence>
<dbReference type="InterPro" id="IPR010679">
    <property type="entry name" value="DUF1254"/>
</dbReference>
<protein>
    <recommendedName>
        <fullName evidence="6">DUF1254 domain-containing protein</fullName>
    </recommendedName>
</protein>
<reference evidence="4 5" key="1">
    <citation type="submission" date="2019-02" db="EMBL/GenBank/DDBJ databases">
        <title>Deep-cultivation of Planctomycetes and their phenomic and genomic characterization uncovers novel biology.</title>
        <authorList>
            <person name="Wiegand S."/>
            <person name="Jogler M."/>
            <person name="Boedeker C."/>
            <person name="Pinto D."/>
            <person name="Vollmers J."/>
            <person name="Rivas-Marin E."/>
            <person name="Kohn T."/>
            <person name="Peeters S.H."/>
            <person name="Heuer A."/>
            <person name="Rast P."/>
            <person name="Oberbeckmann S."/>
            <person name="Bunk B."/>
            <person name="Jeske O."/>
            <person name="Meyerdierks A."/>
            <person name="Storesund J.E."/>
            <person name="Kallscheuer N."/>
            <person name="Luecker S."/>
            <person name="Lage O.M."/>
            <person name="Pohl T."/>
            <person name="Merkel B.J."/>
            <person name="Hornburger P."/>
            <person name="Mueller R.-W."/>
            <person name="Bruemmer F."/>
            <person name="Labrenz M."/>
            <person name="Spormann A.M."/>
            <person name="Op Den Camp H."/>
            <person name="Overmann J."/>
            <person name="Amann R."/>
            <person name="Jetten M.S.M."/>
            <person name="Mascher T."/>
            <person name="Medema M.H."/>
            <person name="Devos D.P."/>
            <person name="Kaster A.-K."/>
            <person name="Ovreas L."/>
            <person name="Rohde M."/>
            <person name="Galperin M.Y."/>
            <person name="Jogler C."/>
        </authorList>
    </citation>
    <scope>NUCLEOTIDE SEQUENCE [LARGE SCALE GENOMIC DNA]</scope>
    <source>
        <strain evidence="4 5">Pla111</strain>
    </source>
</reference>
<evidence type="ECO:0000313" key="5">
    <source>
        <dbReference type="Proteomes" id="UP000318995"/>
    </source>
</evidence>
<dbReference type="InterPro" id="IPR037049">
    <property type="entry name" value="DUF1214_C_sf"/>
</dbReference>
<dbReference type="Gene3D" id="2.60.40.1610">
    <property type="entry name" value="Domain of unknown function DUF1254"/>
    <property type="match status" value="1"/>
</dbReference>
<dbReference type="PANTHER" id="PTHR36509:SF3">
    <property type="entry name" value="SIGNAL PEPTIDE PROTEIN"/>
    <property type="match status" value="1"/>
</dbReference>
<feature type="signal peptide" evidence="1">
    <location>
        <begin position="1"/>
        <end position="25"/>
    </location>
</feature>
<comment type="caution">
    <text evidence="4">The sequence shown here is derived from an EMBL/GenBank/DDBJ whole genome shotgun (WGS) entry which is preliminary data.</text>
</comment>
<keyword evidence="1" id="KW-0732">Signal</keyword>
<gene>
    <name evidence="4" type="ORF">Pla111_19490</name>
</gene>
<dbReference type="AlphaFoldDB" id="A0A5C5W8P4"/>
<dbReference type="Pfam" id="PF06863">
    <property type="entry name" value="DUF1254"/>
    <property type="match status" value="1"/>
</dbReference>
<feature type="domain" description="DUF1214" evidence="2">
    <location>
        <begin position="382"/>
        <end position="487"/>
    </location>
</feature>
<evidence type="ECO:0000259" key="3">
    <source>
        <dbReference type="Pfam" id="PF06863"/>
    </source>
</evidence>
<proteinExistence type="predicted"/>
<evidence type="ECO:0000256" key="1">
    <source>
        <dbReference type="SAM" id="SignalP"/>
    </source>
</evidence>
<evidence type="ECO:0000313" key="4">
    <source>
        <dbReference type="EMBL" id="TWT46847.1"/>
    </source>
</evidence>
<organism evidence="4 5">
    <name type="scientific">Botrimarina hoheduenensis</name>
    <dbReference type="NCBI Taxonomy" id="2528000"/>
    <lineage>
        <taxon>Bacteria</taxon>
        <taxon>Pseudomonadati</taxon>
        <taxon>Planctomycetota</taxon>
        <taxon>Planctomycetia</taxon>
        <taxon>Pirellulales</taxon>
        <taxon>Lacipirellulaceae</taxon>
        <taxon>Botrimarina</taxon>
    </lineage>
</organism>
<keyword evidence="5" id="KW-1185">Reference proteome</keyword>
<dbReference type="Gene3D" id="2.60.120.600">
    <property type="entry name" value="Domain of unknown function DUF1214, C-terminal domain"/>
    <property type="match status" value="1"/>
</dbReference>
<feature type="chain" id="PRO_5023031133" description="DUF1254 domain-containing protein" evidence="1">
    <location>
        <begin position="26"/>
        <end position="505"/>
    </location>
</feature>
<dbReference type="SUPFAM" id="SSF160935">
    <property type="entry name" value="VPA0735-like"/>
    <property type="match status" value="1"/>
</dbReference>
<dbReference type="OrthoDB" id="272779at2"/>
<dbReference type="InterPro" id="IPR037050">
    <property type="entry name" value="DUF1254_sf"/>
</dbReference>
<feature type="domain" description="DUF1254" evidence="3">
    <location>
        <begin position="116"/>
        <end position="230"/>
    </location>
</feature>
<dbReference type="Gene3D" id="1.10.3360.10">
    <property type="entry name" value="VPA0735-like domain"/>
    <property type="match status" value="1"/>
</dbReference>
<name>A0A5C5W8P4_9BACT</name>
<dbReference type="Pfam" id="PF06742">
    <property type="entry name" value="DUF1214"/>
    <property type="match status" value="1"/>
</dbReference>
<dbReference type="PANTHER" id="PTHR36509">
    <property type="entry name" value="BLL3101 PROTEIN"/>
    <property type="match status" value="1"/>
</dbReference>
<dbReference type="Proteomes" id="UP000318995">
    <property type="component" value="Unassembled WGS sequence"/>
</dbReference>
<evidence type="ECO:0000259" key="2">
    <source>
        <dbReference type="Pfam" id="PF06742"/>
    </source>
</evidence>
<dbReference type="EMBL" id="SJPH01000003">
    <property type="protein sequence ID" value="TWT46847.1"/>
    <property type="molecule type" value="Genomic_DNA"/>
</dbReference>
<accession>A0A5C5W8P4</accession>